<evidence type="ECO:0000313" key="2">
    <source>
        <dbReference type="EMBL" id="KAG1893847.1"/>
    </source>
</evidence>
<reference evidence="2" key="1">
    <citation type="journal article" date="2020" name="New Phytol.">
        <title>Comparative genomics reveals dynamic genome evolution in host specialist ectomycorrhizal fungi.</title>
        <authorList>
            <person name="Lofgren L.A."/>
            <person name="Nguyen N.H."/>
            <person name="Vilgalys R."/>
            <person name="Ruytinx J."/>
            <person name="Liao H.L."/>
            <person name="Branco S."/>
            <person name="Kuo A."/>
            <person name="LaButti K."/>
            <person name="Lipzen A."/>
            <person name="Andreopoulos W."/>
            <person name="Pangilinan J."/>
            <person name="Riley R."/>
            <person name="Hundley H."/>
            <person name="Na H."/>
            <person name="Barry K."/>
            <person name="Grigoriev I.V."/>
            <person name="Stajich J.E."/>
            <person name="Kennedy P.G."/>
        </authorList>
    </citation>
    <scope>NUCLEOTIDE SEQUENCE</scope>
    <source>
        <strain evidence="2">FC203</strain>
    </source>
</reference>
<organism evidence="2 3">
    <name type="scientific">Suillus fuscotomentosus</name>
    <dbReference type="NCBI Taxonomy" id="1912939"/>
    <lineage>
        <taxon>Eukaryota</taxon>
        <taxon>Fungi</taxon>
        <taxon>Dikarya</taxon>
        <taxon>Basidiomycota</taxon>
        <taxon>Agaricomycotina</taxon>
        <taxon>Agaricomycetes</taxon>
        <taxon>Agaricomycetidae</taxon>
        <taxon>Boletales</taxon>
        <taxon>Suillineae</taxon>
        <taxon>Suillaceae</taxon>
        <taxon>Suillus</taxon>
    </lineage>
</organism>
<feature type="signal peptide" evidence="1">
    <location>
        <begin position="1"/>
        <end position="22"/>
    </location>
</feature>
<proteinExistence type="predicted"/>
<feature type="chain" id="PRO_5041897572" evidence="1">
    <location>
        <begin position="23"/>
        <end position="142"/>
    </location>
</feature>
<protein>
    <submittedName>
        <fullName evidence="2">Uncharacterized protein</fullName>
    </submittedName>
</protein>
<sequence>MMYPSILSLICTVWILLIPCAARVIVKDTGQYSFMAQMNTDNLYNELAPDIEVRAVLNAAEARSTPANSALWQLNVHEKALPSRARAINHRANEPQQTSAGDLRQPTIQEGVASWQPVIKRTGSAVGGFLFEHAVHDKIVDS</sequence>
<dbReference type="EMBL" id="JABBWK010000089">
    <property type="protein sequence ID" value="KAG1893847.1"/>
    <property type="molecule type" value="Genomic_DNA"/>
</dbReference>
<comment type="caution">
    <text evidence="2">The sequence shown here is derived from an EMBL/GenBank/DDBJ whole genome shotgun (WGS) entry which is preliminary data.</text>
</comment>
<dbReference type="Proteomes" id="UP001195769">
    <property type="component" value="Unassembled WGS sequence"/>
</dbReference>
<evidence type="ECO:0000313" key="3">
    <source>
        <dbReference type="Proteomes" id="UP001195769"/>
    </source>
</evidence>
<dbReference type="GeneID" id="64671900"/>
<name>A0AAD4HES1_9AGAM</name>
<keyword evidence="3" id="KW-1185">Reference proteome</keyword>
<accession>A0AAD4HES1</accession>
<keyword evidence="1" id="KW-0732">Signal</keyword>
<dbReference type="RefSeq" id="XP_041219423.1">
    <property type="nucleotide sequence ID" value="XM_041377602.1"/>
</dbReference>
<evidence type="ECO:0000256" key="1">
    <source>
        <dbReference type="SAM" id="SignalP"/>
    </source>
</evidence>
<dbReference type="AlphaFoldDB" id="A0AAD4HES1"/>
<gene>
    <name evidence="2" type="ORF">F5891DRAFT_985480</name>
</gene>